<sequence length="43" mass="5191">MENNYEDKIFFRPGDIVTLKQEIPNKPTMVVIRKETTIFKDKY</sequence>
<accession>A0A8S5R9Y3</accession>
<reference evidence="1" key="1">
    <citation type="journal article" date="2021" name="Proc. Natl. Acad. Sci. U.S.A.">
        <title>A Catalog of Tens of Thousands of Viruses from Human Metagenomes Reveals Hidden Associations with Chronic Diseases.</title>
        <authorList>
            <person name="Tisza M.J."/>
            <person name="Buck C.B."/>
        </authorList>
    </citation>
    <scope>NUCLEOTIDE SEQUENCE</scope>
    <source>
        <strain evidence="1">CtQcs9</strain>
    </source>
</reference>
<protein>
    <submittedName>
        <fullName evidence="1">Polymyxin resistance protein PmrD</fullName>
    </submittedName>
</protein>
<name>A0A8S5R9Y3_9VIRU</name>
<proteinExistence type="predicted"/>
<dbReference type="EMBL" id="BK059082">
    <property type="protein sequence ID" value="DAE28184.1"/>
    <property type="molecule type" value="Genomic_DNA"/>
</dbReference>
<organism evidence="1">
    <name type="scientific">virus sp. ctQcs9</name>
    <dbReference type="NCBI Taxonomy" id="2825816"/>
    <lineage>
        <taxon>Viruses</taxon>
    </lineage>
</organism>
<evidence type="ECO:0000313" key="1">
    <source>
        <dbReference type="EMBL" id="DAE28184.1"/>
    </source>
</evidence>